<dbReference type="Proteomes" id="UP000702954">
    <property type="component" value="Unassembled WGS sequence"/>
</dbReference>
<proteinExistence type="inferred from homology"/>
<dbReference type="EMBL" id="SLZV01000017">
    <property type="protein sequence ID" value="TCS66748.1"/>
    <property type="molecule type" value="Genomic_DNA"/>
</dbReference>
<evidence type="ECO:0000256" key="1">
    <source>
        <dbReference type="ARBA" id="ARBA00022801"/>
    </source>
</evidence>
<dbReference type="RefSeq" id="WP_016441053.1">
    <property type="nucleotide sequence ID" value="NZ_BHEO01000005.1"/>
</dbReference>
<reference evidence="6 7" key="2">
    <citation type="submission" date="2019-03" db="EMBL/GenBank/DDBJ databases">
        <title>Genomic Encyclopedia of Type Strains, Phase IV (KMG-IV): sequencing the most valuable type-strain genomes for metagenomic binning, comparative biology and taxonomic classification.</title>
        <authorList>
            <person name="Goeker M."/>
        </authorList>
    </citation>
    <scope>NUCLEOTIDE SEQUENCE [LARGE SCALE GENOMIC DNA]</scope>
    <source>
        <strain evidence="6 7">DSM 103426</strain>
    </source>
</reference>
<dbReference type="AlphaFoldDB" id="A0A4R3JKC4"/>
<evidence type="ECO:0000313" key="6">
    <source>
        <dbReference type="EMBL" id="TCS66748.1"/>
    </source>
</evidence>
<evidence type="ECO:0000313" key="5">
    <source>
        <dbReference type="EMBL" id="GBU04651.1"/>
    </source>
</evidence>
<gene>
    <name evidence="6" type="ORF">EDD74_1174</name>
    <name evidence="5" type="ORF">FAEUMB_11920</name>
</gene>
<feature type="binding site" evidence="4">
    <location>
        <position position="218"/>
    </location>
    <ligand>
        <name>substrate</name>
    </ligand>
</feature>
<dbReference type="GO" id="GO:0000272">
    <property type="term" value="P:polysaccharide catabolic process"/>
    <property type="evidence" value="ECO:0007669"/>
    <property type="project" value="TreeGrafter"/>
</dbReference>
<dbReference type="Pfam" id="PF07470">
    <property type="entry name" value="Glyco_hydro_88"/>
    <property type="match status" value="1"/>
</dbReference>
<evidence type="ECO:0000256" key="4">
    <source>
        <dbReference type="PIRSR" id="PIRSR610905-2"/>
    </source>
</evidence>
<dbReference type="InterPro" id="IPR010905">
    <property type="entry name" value="Glyco_hydro_88"/>
</dbReference>
<dbReference type="Proteomes" id="UP000294613">
    <property type="component" value="Unassembled WGS sequence"/>
</dbReference>
<sequence>MEIKKENMEWLAEAMHYVKSKVNENLPKYSTVFPTSSSENLIYGEMGNKDWTEGFWTGILWLLYEDTNEEKYLSALETLLRTFQERLDQNIGLNTHDIGFLYSLSTLAGYKITGNEKALELSVRAADRLMERYSAKAQIIQAWGNLEDPKEKGRMIIDCLMNLSLLYNISEITGEKKYKEAAEHHAKQAQKYLVREDYSTYHTYYMNVDTGEPIKGVTAQGYSDNSAWARGQAWGVYGFALSYAHTGDKTFLETASRIADYYLERLPEDFVPYWDLYFQEGDEYRDSSSAGILACGLLELSKHLPVLDPRKKEYEETAVQIVKSLFENYTTEKDLSNGIIKHGVYAIPFHVGVDECCIWGDYFYVEALMRLRNVWNMYW</sequence>
<evidence type="ECO:0000313" key="7">
    <source>
        <dbReference type="Proteomes" id="UP000294613"/>
    </source>
</evidence>
<feature type="active site" description="Proton donor" evidence="3">
    <location>
        <position position="158"/>
    </location>
</feature>
<dbReference type="GO" id="GO:0052757">
    <property type="term" value="F:chondroitin hydrolase activity"/>
    <property type="evidence" value="ECO:0007669"/>
    <property type="project" value="TreeGrafter"/>
</dbReference>
<keyword evidence="8" id="KW-1185">Reference proteome</keyword>
<dbReference type="SUPFAM" id="SSF48208">
    <property type="entry name" value="Six-hairpin glycosidases"/>
    <property type="match status" value="1"/>
</dbReference>
<evidence type="ECO:0000313" key="8">
    <source>
        <dbReference type="Proteomes" id="UP000702954"/>
    </source>
</evidence>
<dbReference type="EMBL" id="BHEO01000005">
    <property type="protein sequence ID" value="GBU04651.1"/>
    <property type="molecule type" value="Genomic_DNA"/>
</dbReference>
<feature type="binding site" evidence="4">
    <location>
        <position position="230"/>
    </location>
    <ligand>
        <name>substrate</name>
    </ligand>
</feature>
<feature type="active site" description="Nucleophile" evidence="3">
    <location>
        <position position="97"/>
    </location>
</feature>
<protein>
    <submittedName>
        <fullName evidence="5">Glucuronyl hydrolase</fullName>
    </submittedName>
    <submittedName>
        <fullName evidence="6">Unsaturated chondroitin disaccharide hydrolase</fullName>
    </submittedName>
</protein>
<organism evidence="6 7">
    <name type="scientific">Faecalimonas umbilicata</name>
    <dbReference type="NCBI Taxonomy" id="1912855"/>
    <lineage>
        <taxon>Bacteria</taxon>
        <taxon>Bacillati</taxon>
        <taxon>Bacillota</taxon>
        <taxon>Clostridia</taxon>
        <taxon>Lachnospirales</taxon>
        <taxon>Lachnospiraceae</taxon>
        <taxon>Faecalimonas</taxon>
    </lineage>
</organism>
<dbReference type="InterPro" id="IPR012341">
    <property type="entry name" value="6hp_glycosidase-like_sf"/>
</dbReference>
<evidence type="ECO:0000256" key="2">
    <source>
        <dbReference type="ARBA" id="ARBA00038358"/>
    </source>
</evidence>
<feature type="binding site" evidence="4">
    <location>
        <position position="158"/>
    </location>
    <ligand>
        <name>substrate</name>
    </ligand>
</feature>
<dbReference type="Gene3D" id="1.50.10.10">
    <property type="match status" value="1"/>
</dbReference>
<feature type="binding site" evidence="4">
    <location>
        <position position="216"/>
    </location>
    <ligand>
        <name>substrate</name>
    </ligand>
</feature>
<reference evidence="5 8" key="1">
    <citation type="journal article" date="2018" name="Int. J. Syst. Evol. Microbiol.">
        <title>Draft Genome Sequence of Faecalimonas umbilicata JCM 30896T, an Acetate-Producing Bacterium Isolated from Human Feces.</title>
        <authorList>
            <person name="Sakamoto M."/>
            <person name="Ikeyama N."/>
            <person name="Yuki M."/>
            <person name="Ohkuma M."/>
        </authorList>
    </citation>
    <scope>NUCLEOTIDE SEQUENCE [LARGE SCALE GENOMIC DNA]</scope>
    <source>
        <strain evidence="5 8">EGH7</strain>
    </source>
</reference>
<feature type="binding site" evidence="4">
    <location>
        <position position="97"/>
    </location>
    <ligand>
        <name>substrate</name>
    </ligand>
</feature>
<comment type="similarity">
    <text evidence="2">Belongs to the glycosyl hydrolase 88 family.</text>
</comment>
<comment type="caution">
    <text evidence="6">The sequence shown here is derived from an EMBL/GenBank/DDBJ whole genome shotgun (WGS) entry which is preliminary data.</text>
</comment>
<name>A0A4R3JKC4_9FIRM</name>
<accession>A0A4R3JKC4</accession>
<feature type="binding site" evidence="4">
    <location>
        <position position="234"/>
    </location>
    <ligand>
        <name>substrate</name>
    </ligand>
</feature>
<dbReference type="PANTHER" id="PTHR36845:SF1">
    <property type="entry name" value="HYDROLASE, PUTATIVE (AFU_ORTHOLOGUE AFUA_7G05090)-RELATED"/>
    <property type="match status" value="1"/>
</dbReference>
<evidence type="ECO:0000256" key="3">
    <source>
        <dbReference type="PIRSR" id="PIRSR610905-1"/>
    </source>
</evidence>
<dbReference type="InterPro" id="IPR052369">
    <property type="entry name" value="UG_Glycosaminoglycan_Hydrolase"/>
</dbReference>
<dbReference type="InterPro" id="IPR008928">
    <property type="entry name" value="6-hairpin_glycosidase_sf"/>
</dbReference>
<keyword evidence="1 6" id="KW-0378">Hydrolase</keyword>
<dbReference type="PANTHER" id="PTHR36845">
    <property type="entry name" value="HYDROLASE, PUTATIVE (AFU_ORTHOLOGUE AFUA_7G05090)-RELATED"/>
    <property type="match status" value="1"/>
</dbReference>